<feature type="region of interest" description="Disordered" evidence="18">
    <location>
        <begin position="564"/>
        <end position="592"/>
    </location>
</feature>
<keyword evidence="12 19" id="KW-0472">Membrane</keyword>
<dbReference type="GO" id="GO:0004674">
    <property type="term" value="F:protein serine/threonine kinase activity"/>
    <property type="evidence" value="ECO:0007669"/>
    <property type="project" value="UniProtKB-KW"/>
</dbReference>
<evidence type="ECO:0000256" key="4">
    <source>
        <dbReference type="ARBA" id="ARBA00022679"/>
    </source>
</evidence>
<dbReference type="PANTHER" id="PTHR27002">
    <property type="entry name" value="RECEPTOR-LIKE SERINE/THREONINE-PROTEIN KINASE SD1-8"/>
    <property type="match status" value="1"/>
</dbReference>
<reference evidence="22" key="1">
    <citation type="journal article" date="2017" name="Nature">
        <title>The genome of Chenopodium quinoa.</title>
        <authorList>
            <person name="Jarvis D.E."/>
            <person name="Ho Y.S."/>
            <person name="Lightfoot D.J."/>
            <person name="Schmoeckel S.M."/>
            <person name="Li B."/>
            <person name="Borm T.J.A."/>
            <person name="Ohyanagi H."/>
            <person name="Mineta K."/>
            <person name="Michell C.T."/>
            <person name="Saber N."/>
            <person name="Kharbatia N.M."/>
            <person name="Rupper R.R."/>
            <person name="Sharp A.R."/>
            <person name="Dally N."/>
            <person name="Boughton B.A."/>
            <person name="Woo Y.H."/>
            <person name="Gao G."/>
            <person name="Schijlen E.G.W.M."/>
            <person name="Guo X."/>
            <person name="Momin A.A."/>
            <person name="Negrao S."/>
            <person name="Al-Babili S."/>
            <person name="Gehring C."/>
            <person name="Roessner U."/>
            <person name="Jung C."/>
            <person name="Murphy K."/>
            <person name="Arold S.T."/>
            <person name="Gojobori T."/>
            <person name="van der Linden C.G."/>
            <person name="van Loo E.N."/>
            <person name="Jellen E.N."/>
            <person name="Maughan P.J."/>
            <person name="Tester M."/>
        </authorList>
    </citation>
    <scope>NUCLEOTIDE SEQUENCE [LARGE SCALE GENOMIC DNA]</scope>
    <source>
        <strain evidence="22">cv. PI 614886</strain>
    </source>
</reference>
<comment type="subcellular location">
    <subcellularLocation>
        <location evidence="1">Membrane</location>
        <topology evidence="1">Single-pass membrane protein</topology>
    </subcellularLocation>
</comment>
<evidence type="ECO:0000256" key="9">
    <source>
        <dbReference type="ARBA" id="ARBA00022777"/>
    </source>
</evidence>
<keyword evidence="15" id="KW-0325">Glycoprotein</keyword>
<reference evidence="22" key="2">
    <citation type="submission" date="2021-03" db="UniProtKB">
        <authorList>
            <consortium name="EnsemblPlants"/>
        </authorList>
    </citation>
    <scope>IDENTIFICATION</scope>
</reference>
<evidence type="ECO:0000256" key="16">
    <source>
        <dbReference type="ARBA" id="ARBA00047899"/>
    </source>
</evidence>
<keyword evidence="7" id="KW-0677">Repeat</keyword>
<dbReference type="InterPro" id="IPR001245">
    <property type="entry name" value="Ser-Thr/Tyr_kinase_cat_dom"/>
</dbReference>
<organism evidence="22 23">
    <name type="scientific">Chenopodium quinoa</name>
    <name type="common">Quinoa</name>
    <dbReference type="NCBI Taxonomy" id="63459"/>
    <lineage>
        <taxon>Eukaryota</taxon>
        <taxon>Viridiplantae</taxon>
        <taxon>Streptophyta</taxon>
        <taxon>Embryophyta</taxon>
        <taxon>Tracheophyta</taxon>
        <taxon>Spermatophyta</taxon>
        <taxon>Magnoliopsida</taxon>
        <taxon>eudicotyledons</taxon>
        <taxon>Gunneridae</taxon>
        <taxon>Pentapetalae</taxon>
        <taxon>Caryophyllales</taxon>
        <taxon>Chenopodiaceae</taxon>
        <taxon>Chenopodioideae</taxon>
        <taxon>Atripliceae</taxon>
        <taxon>Chenopodium</taxon>
    </lineage>
</organism>
<dbReference type="AlphaFoldDB" id="A0A803LKV9"/>
<dbReference type="Pfam" id="PF01657">
    <property type="entry name" value="Stress-antifung"/>
    <property type="match status" value="2"/>
</dbReference>
<evidence type="ECO:0000256" key="17">
    <source>
        <dbReference type="ARBA" id="ARBA00048679"/>
    </source>
</evidence>
<evidence type="ECO:0000259" key="21">
    <source>
        <dbReference type="PROSITE" id="PS51473"/>
    </source>
</evidence>
<evidence type="ECO:0000256" key="10">
    <source>
        <dbReference type="ARBA" id="ARBA00022840"/>
    </source>
</evidence>
<dbReference type="EnsemblPlants" id="AUR62014606-RA">
    <property type="protein sequence ID" value="AUR62014606-RA:cds"/>
    <property type="gene ID" value="AUR62014606"/>
</dbReference>
<protein>
    <recommendedName>
        <fullName evidence="2">non-specific serine/threonine protein kinase</fullName>
        <ecNumber evidence="2">2.7.11.1</ecNumber>
    </recommendedName>
</protein>
<keyword evidence="3" id="KW-0723">Serine/threonine-protein kinase</keyword>
<keyword evidence="14" id="KW-0675">Receptor</keyword>
<dbReference type="OMA" id="FERNERC"/>
<evidence type="ECO:0000313" key="23">
    <source>
        <dbReference type="Proteomes" id="UP000596660"/>
    </source>
</evidence>
<evidence type="ECO:0000256" key="18">
    <source>
        <dbReference type="SAM" id="MobiDB-lite"/>
    </source>
</evidence>
<dbReference type="FunFam" id="1.10.510.10:FF:000060">
    <property type="entry name" value="G-type lectin S-receptor-like serine/threonine-protein kinase"/>
    <property type="match status" value="1"/>
</dbReference>
<dbReference type="Gene3D" id="3.30.200.20">
    <property type="entry name" value="Phosphorylase Kinase, domain 1"/>
    <property type="match status" value="1"/>
</dbReference>
<evidence type="ECO:0000313" key="22">
    <source>
        <dbReference type="EnsemblPlants" id="AUR62014606-RA:cds"/>
    </source>
</evidence>
<dbReference type="Proteomes" id="UP000596660">
    <property type="component" value="Unplaced"/>
</dbReference>
<evidence type="ECO:0000256" key="6">
    <source>
        <dbReference type="ARBA" id="ARBA00022729"/>
    </source>
</evidence>
<evidence type="ECO:0000256" key="14">
    <source>
        <dbReference type="ARBA" id="ARBA00023170"/>
    </source>
</evidence>
<dbReference type="PROSITE" id="PS00108">
    <property type="entry name" value="PROTEIN_KINASE_ST"/>
    <property type="match status" value="1"/>
</dbReference>
<keyword evidence="8" id="KW-0547">Nucleotide-binding</keyword>
<evidence type="ECO:0000256" key="19">
    <source>
        <dbReference type="SAM" id="Phobius"/>
    </source>
</evidence>
<keyword evidence="9" id="KW-0418">Kinase</keyword>
<comment type="catalytic activity">
    <reaction evidence="17">
        <text>L-seryl-[protein] + ATP = O-phospho-L-seryl-[protein] + ADP + H(+)</text>
        <dbReference type="Rhea" id="RHEA:17989"/>
        <dbReference type="Rhea" id="RHEA-COMP:9863"/>
        <dbReference type="Rhea" id="RHEA-COMP:11604"/>
        <dbReference type="ChEBI" id="CHEBI:15378"/>
        <dbReference type="ChEBI" id="CHEBI:29999"/>
        <dbReference type="ChEBI" id="CHEBI:30616"/>
        <dbReference type="ChEBI" id="CHEBI:83421"/>
        <dbReference type="ChEBI" id="CHEBI:456216"/>
        <dbReference type="EC" id="2.7.11.1"/>
    </reaction>
</comment>
<comment type="catalytic activity">
    <reaction evidence="16">
        <text>L-threonyl-[protein] + ATP = O-phospho-L-threonyl-[protein] + ADP + H(+)</text>
        <dbReference type="Rhea" id="RHEA:46608"/>
        <dbReference type="Rhea" id="RHEA-COMP:11060"/>
        <dbReference type="Rhea" id="RHEA-COMP:11605"/>
        <dbReference type="ChEBI" id="CHEBI:15378"/>
        <dbReference type="ChEBI" id="CHEBI:30013"/>
        <dbReference type="ChEBI" id="CHEBI:30616"/>
        <dbReference type="ChEBI" id="CHEBI:61977"/>
        <dbReference type="ChEBI" id="CHEBI:456216"/>
        <dbReference type="EC" id="2.7.11.1"/>
    </reaction>
</comment>
<dbReference type="PANTHER" id="PTHR27002:SF181">
    <property type="entry name" value="RECEPTOR-LIKE SERINE_THREONINE-PROTEIN KINASE"/>
    <property type="match status" value="1"/>
</dbReference>
<dbReference type="InterPro" id="IPR038408">
    <property type="entry name" value="GNK2_sf"/>
</dbReference>
<dbReference type="Pfam" id="PF07714">
    <property type="entry name" value="PK_Tyr_Ser-Thr"/>
    <property type="match status" value="1"/>
</dbReference>
<sequence>MKCAEGEGDAVDGVVRGDLSVSDCQDCIADSTKRLPEDCSTQKEAIGYHYSNCMVRYANRPIFGIKELSPNCTSLRYKFKIPASDVEKFRYKLSILFDGLKNVVSARDSRNKFAIGFENVTASLSVYGLMQCNPDLSNSDCSDCLQVGIRQLEPYFSNVTGAGIYGPSCSLQFENYRFMYMSSNSQLPILSPSASPSNHSQRKGWNSHKKWIVIVVVLLIPLAALGLWLSGKRKKRIHKQVRNNVQITCVDSLQFDYITIQDATDSFSNAKRLGKGSPTKVYKGKLPNNEQEIAVKQLTINGRHSELEFNNEVWLLADLQHRNLVKLLGFCIEKDSRFLIYEYLPNESLDWFLCDSVKRAHLNWETRYKIILGIARGLLYLHEDSQVTVIHRDLKPSNILLDLAMNPKISNFSKASVVHADQTRGDSTTVLGTYGYMPPEYVKLGHFSVKSDVFSFGVLLLEIISGKLISEFSDGGRGESLPSFAWRKWVEGKAVEAVDQSLPQLQREMTQILKCIKIALLCVQENPTSRPNMSTVVFMLNSNIVSSIAEPSRPAFIIFSDMYQPSSSSSSQKDKSNEASVNEASISYLDPR</sequence>
<dbReference type="PROSITE" id="PS51473">
    <property type="entry name" value="GNK2"/>
    <property type="match status" value="2"/>
</dbReference>
<name>A0A803LKV9_CHEQI</name>
<dbReference type="GO" id="GO:0005886">
    <property type="term" value="C:plasma membrane"/>
    <property type="evidence" value="ECO:0007669"/>
    <property type="project" value="TreeGrafter"/>
</dbReference>
<keyword evidence="23" id="KW-1185">Reference proteome</keyword>
<feature type="transmembrane region" description="Helical" evidence="19">
    <location>
        <begin position="211"/>
        <end position="229"/>
    </location>
</feature>
<proteinExistence type="predicted"/>
<dbReference type="InterPro" id="IPR011009">
    <property type="entry name" value="Kinase-like_dom_sf"/>
</dbReference>
<evidence type="ECO:0000259" key="20">
    <source>
        <dbReference type="PROSITE" id="PS50011"/>
    </source>
</evidence>
<evidence type="ECO:0000256" key="8">
    <source>
        <dbReference type="ARBA" id="ARBA00022741"/>
    </source>
</evidence>
<dbReference type="Gene3D" id="3.30.430.20">
    <property type="entry name" value="Gnk2 domain, C-X8-C-X2-C motif"/>
    <property type="match status" value="2"/>
</dbReference>
<keyword evidence="11 19" id="KW-1133">Transmembrane helix</keyword>
<evidence type="ECO:0000256" key="2">
    <source>
        <dbReference type="ARBA" id="ARBA00012513"/>
    </source>
</evidence>
<dbReference type="SUPFAM" id="SSF56112">
    <property type="entry name" value="Protein kinase-like (PK-like)"/>
    <property type="match status" value="1"/>
</dbReference>
<accession>A0A803LKV9</accession>
<dbReference type="EC" id="2.7.11.1" evidence="2"/>
<keyword evidence="10" id="KW-0067">ATP-binding</keyword>
<evidence type="ECO:0000256" key="15">
    <source>
        <dbReference type="ARBA" id="ARBA00023180"/>
    </source>
</evidence>
<feature type="domain" description="Gnk2-homologous" evidence="21">
    <location>
        <begin position="1"/>
        <end position="62"/>
    </location>
</feature>
<evidence type="ECO:0000256" key="5">
    <source>
        <dbReference type="ARBA" id="ARBA00022692"/>
    </source>
</evidence>
<dbReference type="Gene3D" id="1.10.510.10">
    <property type="entry name" value="Transferase(Phosphotransferase) domain 1"/>
    <property type="match status" value="1"/>
</dbReference>
<dbReference type="Gramene" id="AUR62014606-RA">
    <property type="protein sequence ID" value="AUR62014606-RA:cds"/>
    <property type="gene ID" value="AUR62014606"/>
</dbReference>
<evidence type="ECO:0000256" key="7">
    <source>
        <dbReference type="ARBA" id="ARBA00022737"/>
    </source>
</evidence>
<dbReference type="GO" id="GO:0005524">
    <property type="term" value="F:ATP binding"/>
    <property type="evidence" value="ECO:0007669"/>
    <property type="project" value="UniProtKB-KW"/>
</dbReference>
<dbReference type="InterPro" id="IPR008271">
    <property type="entry name" value="Ser/Thr_kinase_AS"/>
</dbReference>
<dbReference type="CDD" id="cd23509">
    <property type="entry name" value="Gnk2-like"/>
    <property type="match status" value="2"/>
</dbReference>
<keyword evidence="5 19" id="KW-0812">Transmembrane</keyword>
<evidence type="ECO:0000256" key="13">
    <source>
        <dbReference type="ARBA" id="ARBA00023157"/>
    </source>
</evidence>
<feature type="domain" description="Protein kinase" evidence="20">
    <location>
        <begin position="267"/>
        <end position="544"/>
    </location>
</feature>
<dbReference type="InterPro" id="IPR002902">
    <property type="entry name" value="GNK2"/>
</dbReference>
<keyword evidence="13" id="KW-1015">Disulfide bond</keyword>
<keyword evidence="6" id="KW-0732">Signal</keyword>
<evidence type="ECO:0000256" key="3">
    <source>
        <dbReference type="ARBA" id="ARBA00022527"/>
    </source>
</evidence>
<evidence type="ECO:0000256" key="12">
    <source>
        <dbReference type="ARBA" id="ARBA00023136"/>
    </source>
</evidence>
<dbReference type="InterPro" id="IPR000719">
    <property type="entry name" value="Prot_kinase_dom"/>
</dbReference>
<evidence type="ECO:0000256" key="1">
    <source>
        <dbReference type="ARBA" id="ARBA00004167"/>
    </source>
</evidence>
<evidence type="ECO:0000256" key="11">
    <source>
        <dbReference type="ARBA" id="ARBA00022989"/>
    </source>
</evidence>
<keyword evidence="4" id="KW-0808">Transferase</keyword>
<dbReference type="SMART" id="SM00220">
    <property type="entry name" value="S_TKc"/>
    <property type="match status" value="1"/>
</dbReference>
<dbReference type="PROSITE" id="PS50011">
    <property type="entry name" value="PROTEIN_KINASE_DOM"/>
    <property type="match status" value="1"/>
</dbReference>
<feature type="domain" description="Gnk2-homologous" evidence="21">
    <location>
        <begin position="71"/>
        <end position="178"/>
    </location>
</feature>
<dbReference type="FunFam" id="3.30.200.20:FF:000162">
    <property type="entry name" value="Adenine nucleotide alpha hydrolase-like domain kinase"/>
    <property type="match status" value="1"/>
</dbReference>